<dbReference type="OrthoDB" id="7783360at2"/>
<keyword evidence="2" id="KW-1185">Reference proteome</keyword>
<comment type="caution">
    <text evidence="1">The sequence shown here is derived from an EMBL/GenBank/DDBJ whole genome shotgun (WGS) entry which is preliminary data.</text>
</comment>
<proteinExistence type="predicted"/>
<sequence length="523" mass="59142">MNLAPIADWEPGFPFRNLFLGARPWLTRNLIRSGPHDTKLQGSFQFDRDGYPLQVPVASPDSSEPQTVFTYLPNCREPGNYILLYDGEGDIDGVAATKVISRKPGRLKLKMSQNSQSYEGLVIKRSVLGNHIRNIRLVREYDETIDLNESPFLPEFLEFCRPFHCLRFMEWGQTNNSLEENWETRKRPTFYTMVGKSGDPEATYGPAPTPFEMKFSGGVSIELMVQLCNTLKTDPWFCIPHRATDDYIAKFARLVRETLDPGLKVYLEYSNEVWNWGFHQAGWMLRSPLAGAIVEMNGGNAWKDDKKLEGVGHPERIGALFRRTFSIWEREWSGNAQRRLTRVCAVQAAWFDASKRTIQWCLDHGGADAVSPASYVGPDNAIYEKWSAQGKDLTPEMVINDIKAVIQSLRSSGSLAQTIAFGKQHGLTYVAYEAGQHIQAKDQIELPYSPALAAAQTHPEMYDLYVELLRLNRDLGCTLLSHFNSVGRQGTRWGSWGAKASYDAPLKDSPKMRALLDCNVTRN</sequence>
<gene>
    <name evidence="1" type="ORF">GRI65_09135</name>
</gene>
<dbReference type="Proteomes" id="UP000431922">
    <property type="component" value="Unassembled WGS sequence"/>
</dbReference>
<evidence type="ECO:0000313" key="1">
    <source>
        <dbReference type="EMBL" id="MXP44618.1"/>
    </source>
</evidence>
<dbReference type="EMBL" id="WTYL01000002">
    <property type="protein sequence ID" value="MXP44618.1"/>
    <property type="molecule type" value="Genomic_DNA"/>
</dbReference>
<name>A0A845B2R4_9SPHN</name>
<organism evidence="1 2">
    <name type="scientific">Allopontixanthobacter sediminis</name>
    <dbReference type="NCBI Taxonomy" id="1689985"/>
    <lineage>
        <taxon>Bacteria</taxon>
        <taxon>Pseudomonadati</taxon>
        <taxon>Pseudomonadota</taxon>
        <taxon>Alphaproteobacteria</taxon>
        <taxon>Sphingomonadales</taxon>
        <taxon>Erythrobacteraceae</taxon>
        <taxon>Allopontixanthobacter</taxon>
    </lineage>
</organism>
<evidence type="ECO:0000313" key="2">
    <source>
        <dbReference type="Proteomes" id="UP000431922"/>
    </source>
</evidence>
<dbReference type="AlphaFoldDB" id="A0A845B2R4"/>
<protein>
    <submittedName>
        <fullName evidence="1">Uncharacterized protein</fullName>
    </submittedName>
</protein>
<reference evidence="1 2" key="1">
    <citation type="submission" date="2019-12" db="EMBL/GenBank/DDBJ databases">
        <title>Genomic-based taxomic classification of the family Erythrobacteraceae.</title>
        <authorList>
            <person name="Xu L."/>
        </authorList>
    </citation>
    <scope>NUCLEOTIDE SEQUENCE [LARGE SCALE GENOMIC DNA]</scope>
    <source>
        <strain evidence="1 2">KCTC 42453</strain>
    </source>
</reference>
<accession>A0A845B2R4</accession>